<gene>
    <name evidence="2" type="ordered locus">Nham_2912</name>
</gene>
<organism evidence="2 3">
    <name type="scientific">Nitrobacter hamburgensis (strain DSM 10229 / NCIMB 13809 / X14)</name>
    <dbReference type="NCBI Taxonomy" id="323097"/>
    <lineage>
        <taxon>Bacteria</taxon>
        <taxon>Pseudomonadati</taxon>
        <taxon>Pseudomonadota</taxon>
        <taxon>Alphaproteobacteria</taxon>
        <taxon>Hyphomicrobiales</taxon>
        <taxon>Nitrobacteraceae</taxon>
        <taxon>Nitrobacter</taxon>
    </lineage>
</organism>
<feature type="compositionally biased region" description="Polar residues" evidence="1">
    <location>
        <begin position="1"/>
        <end position="11"/>
    </location>
</feature>
<proteinExistence type="predicted"/>
<name>Q1QJB7_NITHX</name>
<reference evidence="2 3" key="1">
    <citation type="submission" date="2006-03" db="EMBL/GenBank/DDBJ databases">
        <title>Complete sequence of chromosome of Nitrobacter hamburgensis X14.</title>
        <authorList>
            <consortium name="US DOE Joint Genome Institute"/>
            <person name="Copeland A."/>
            <person name="Lucas S."/>
            <person name="Lapidus A."/>
            <person name="Barry K."/>
            <person name="Detter J.C."/>
            <person name="Glavina del Rio T."/>
            <person name="Hammon N."/>
            <person name="Israni S."/>
            <person name="Dalin E."/>
            <person name="Tice H."/>
            <person name="Pitluck S."/>
            <person name="Chain P."/>
            <person name="Malfatti S."/>
            <person name="Shin M."/>
            <person name="Vergez L."/>
            <person name="Schmutz J."/>
            <person name="Larimer F."/>
            <person name="Land M."/>
            <person name="Hauser L."/>
            <person name="Kyrpides N."/>
            <person name="Ivanova N."/>
            <person name="Ward B."/>
            <person name="Arp D."/>
            <person name="Klotz M."/>
            <person name="Stein L."/>
            <person name="O'Mullan G."/>
            <person name="Starkenburg S."/>
            <person name="Sayavedra L."/>
            <person name="Poret-Peterson A.T."/>
            <person name="Gentry M.E."/>
            <person name="Bruce D."/>
            <person name="Richardson P."/>
        </authorList>
    </citation>
    <scope>NUCLEOTIDE SEQUENCE [LARGE SCALE GENOMIC DNA]</scope>
    <source>
        <strain evidence="3">DSM 10229 / NCIMB 13809 / X14</strain>
    </source>
</reference>
<keyword evidence="3" id="KW-1185">Reference proteome</keyword>
<dbReference type="EMBL" id="CP000319">
    <property type="protein sequence ID" value="ABE63680.1"/>
    <property type="molecule type" value="Genomic_DNA"/>
</dbReference>
<dbReference type="OrthoDB" id="8086182at2"/>
<dbReference type="AlphaFoldDB" id="Q1QJB7"/>
<dbReference type="Proteomes" id="UP000001953">
    <property type="component" value="Chromosome"/>
</dbReference>
<dbReference type="eggNOG" id="ENOG50303Z9">
    <property type="taxonomic scope" value="Bacteria"/>
</dbReference>
<evidence type="ECO:0000256" key="1">
    <source>
        <dbReference type="SAM" id="MobiDB-lite"/>
    </source>
</evidence>
<evidence type="ECO:0000313" key="2">
    <source>
        <dbReference type="EMBL" id="ABE63680.1"/>
    </source>
</evidence>
<accession>Q1QJB7</accession>
<feature type="region of interest" description="Disordered" evidence="1">
    <location>
        <begin position="1"/>
        <end position="22"/>
    </location>
</feature>
<dbReference type="KEGG" id="nha:Nham_2912"/>
<dbReference type="RefSeq" id="WP_011511344.1">
    <property type="nucleotide sequence ID" value="NC_007964.1"/>
</dbReference>
<dbReference type="HOGENOM" id="CLU_196549_0_0_5"/>
<sequence length="68" mass="7832">MATNVSASASNRAEKQDHRRGRLHGIRAFWRDFIATAFNSYRPELHYMRGPGPAWRARHGQNPPSRSQ</sequence>
<evidence type="ECO:0000313" key="3">
    <source>
        <dbReference type="Proteomes" id="UP000001953"/>
    </source>
</evidence>
<protein>
    <submittedName>
        <fullName evidence="2">Uncharacterized protein</fullName>
    </submittedName>
</protein>